<comment type="caution">
    <text evidence="1">The sequence shown here is derived from an EMBL/GenBank/DDBJ whole genome shotgun (WGS) entry which is preliminary data.</text>
</comment>
<sequence length="123" mass="13842">MFYVIKNNNLYEYGDNVNRAWEYPAEAKELSGVDVATFEENRDKYAISDGLLVDISNTEEYLAAAAAKVKGTRISEIKEELNALDLKCIRALREGGTDDDGVPYLEKFQAEISELRAELNSLQ</sequence>
<accession>A0A9D9DPL2</accession>
<name>A0A9D9DPL2_9BACT</name>
<organism evidence="1 2">
    <name type="scientific">Candidatus Scatousia excrementipullorum</name>
    <dbReference type="NCBI Taxonomy" id="2840936"/>
    <lineage>
        <taxon>Bacteria</taxon>
        <taxon>Candidatus Scatousia</taxon>
    </lineage>
</organism>
<reference evidence="1" key="2">
    <citation type="journal article" date="2021" name="PeerJ">
        <title>Extensive microbial diversity within the chicken gut microbiome revealed by metagenomics and culture.</title>
        <authorList>
            <person name="Gilroy R."/>
            <person name="Ravi A."/>
            <person name="Getino M."/>
            <person name="Pursley I."/>
            <person name="Horton D.L."/>
            <person name="Alikhan N.F."/>
            <person name="Baker D."/>
            <person name="Gharbi K."/>
            <person name="Hall N."/>
            <person name="Watson M."/>
            <person name="Adriaenssens E.M."/>
            <person name="Foster-Nyarko E."/>
            <person name="Jarju S."/>
            <person name="Secka A."/>
            <person name="Antonio M."/>
            <person name="Oren A."/>
            <person name="Chaudhuri R.R."/>
            <person name="La Ragione R."/>
            <person name="Hildebrand F."/>
            <person name="Pallen M.J."/>
        </authorList>
    </citation>
    <scope>NUCLEOTIDE SEQUENCE</scope>
    <source>
        <strain evidence="1">10192</strain>
    </source>
</reference>
<protein>
    <submittedName>
        <fullName evidence="1">Uncharacterized protein</fullName>
    </submittedName>
</protein>
<proteinExistence type="predicted"/>
<dbReference type="Proteomes" id="UP000823632">
    <property type="component" value="Unassembled WGS sequence"/>
</dbReference>
<gene>
    <name evidence="1" type="ORF">IAC76_00545</name>
</gene>
<dbReference type="EMBL" id="JADIND010000011">
    <property type="protein sequence ID" value="MBO8429850.1"/>
    <property type="molecule type" value="Genomic_DNA"/>
</dbReference>
<evidence type="ECO:0000313" key="1">
    <source>
        <dbReference type="EMBL" id="MBO8429850.1"/>
    </source>
</evidence>
<dbReference type="AlphaFoldDB" id="A0A9D9DPL2"/>
<reference evidence="1" key="1">
    <citation type="submission" date="2020-10" db="EMBL/GenBank/DDBJ databases">
        <authorList>
            <person name="Gilroy R."/>
        </authorList>
    </citation>
    <scope>NUCLEOTIDE SEQUENCE</scope>
    <source>
        <strain evidence="1">10192</strain>
    </source>
</reference>
<evidence type="ECO:0000313" key="2">
    <source>
        <dbReference type="Proteomes" id="UP000823632"/>
    </source>
</evidence>